<feature type="domain" description="PB1" evidence="2">
    <location>
        <begin position="48"/>
        <end position="136"/>
    </location>
</feature>
<dbReference type="FunFam" id="3.10.20.90:FF:000058">
    <property type="entry name" value="Octicosapeptide/phox/Bem1p domain kinase superfamily protein"/>
    <property type="match status" value="1"/>
</dbReference>
<feature type="compositionally biased region" description="Polar residues" evidence="1">
    <location>
        <begin position="680"/>
        <end position="689"/>
    </location>
</feature>
<dbReference type="AlphaFoldDB" id="A0A0D6R7C6"/>
<sequence length="827" mass="92213">MESSYPDSVSSSPRSRGTDTEYPASQRWDDANKVRFMCSYGGRILPRPNDNQLCYLGGDTRMVTVSRNISFNELMSKLSKLSSGTCTVKYQLPNEDLDALISVTTEEDLENMMEEYERSQQTSLKPARLRIFLFPAKLDSSTTSSLGSLLDSSKREHWFVDALNGTPILQRGVSEGSSVSEMPDYLFGFDAPDTYWDKDDRNPNLKMPISSGLQQGGPNPMGKPRVYNAQPDGSSGHPPPDIHSAPDSPMLETSSYGSTSSAPPGANLPPVKVKPVQDEHNDGRGGNIENPFPKFDPNSQNTIMEGEPRYGCEDMGRTIGCRVNAPGMVSGPDDHGLDIHGPGDPFFRATQGFALRTQDPRLNFDDHIQKQLKNYQKPEQYDPVPPKDGKLPVSNPSEPAITKPRQNIPETAQRQIPIQELEQLQISNKQQQQQQERQIRQEYNVQDETVEGRYDWNAKTVNIKSPEMSMEGIGQPAMKKEESNSSLSAVGGVNRDGSQSSQDGDQKITNRQVQEEMNTVNMGTGQTKQPERSKYQDAGLVSPPPPRERSNPNLDRRTEDIDPGSDFNYPQRDQNVTIQQTQQDHGYMPVQYEHQYVPAHYVHQGQPMSYYQMHHDPQQGDQPYVYLLPAHHGSPMMQTMSTVIRPGLGQQPGYNVPMQRNMGVAPASVPSVYSTEVLSSKPSTTTMQPPTAPPLQKQPGYDSIPKAAVMPPGTLYNPQFPPQPNMGPAVPRYRAIRPVQSDPRMMYRPPQQVNSAPSMHPDQQYSYQHMQVPSQMGYEANPPQVYYTQNASIVNPPYQGLATANPDLQSSAEMHPEMKGTRVSQPY</sequence>
<feature type="region of interest" description="Disordered" evidence="1">
    <location>
        <begin position="798"/>
        <end position="827"/>
    </location>
</feature>
<evidence type="ECO:0000313" key="3">
    <source>
        <dbReference type="EMBL" id="JAG98621.1"/>
    </source>
</evidence>
<dbReference type="SUPFAM" id="SSF54277">
    <property type="entry name" value="CAD &amp; PB1 domains"/>
    <property type="match status" value="1"/>
</dbReference>
<protein>
    <recommendedName>
        <fullName evidence="2">PB1 domain-containing protein</fullName>
    </recommendedName>
</protein>
<feature type="compositionally biased region" description="Low complexity" evidence="1">
    <location>
        <begin position="1"/>
        <end position="15"/>
    </location>
</feature>
<dbReference type="Pfam" id="PF00564">
    <property type="entry name" value="PB1"/>
    <property type="match status" value="1"/>
</dbReference>
<dbReference type="SMART" id="SM00666">
    <property type="entry name" value="PB1"/>
    <property type="match status" value="1"/>
</dbReference>
<proteinExistence type="predicted"/>
<feature type="compositionally biased region" description="Polar residues" evidence="1">
    <location>
        <begin position="496"/>
        <end position="528"/>
    </location>
</feature>
<accession>A0A0D6R7C6</accession>
<dbReference type="PANTHER" id="PTHR31066:SF27">
    <property type="entry name" value="EXPRESSED PROTEIN"/>
    <property type="match status" value="1"/>
</dbReference>
<feature type="region of interest" description="Disordered" evidence="1">
    <location>
        <begin position="680"/>
        <end position="701"/>
    </location>
</feature>
<feature type="region of interest" description="Disordered" evidence="1">
    <location>
        <begin position="1"/>
        <end position="25"/>
    </location>
</feature>
<reference evidence="3" key="1">
    <citation type="submission" date="2015-03" db="EMBL/GenBank/DDBJ databases">
        <title>A transcriptome of Araucaria cunninghamii, an australian fine timber species.</title>
        <authorList>
            <person name="Jing Yi C.J.Y."/>
            <person name="Yin San L.Y.S."/>
            <person name="Abdul Karim S.S."/>
            <person name="Wan Azmi N.N."/>
            <person name="Hercus R.R."/>
            <person name="Croft L.L."/>
        </authorList>
    </citation>
    <scope>NUCLEOTIDE SEQUENCE</scope>
    <source>
        <strain evidence="3">MI0301</strain>
        <tissue evidence="3">Leaf</tissue>
    </source>
</reference>
<feature type="compositionally biased region" description="Basic and acidic residues" evidence="1">
    <location>
        <begin position="546"/>
        <end position="560"/>
    </location>
</feature>
<organism evidence="3">
    <name type="scientific">Araucaria cunninghamii</name>
    <name type="common">Hoop pine</name>
    <name type="synonym">Moreton Bay pine</name>
    <dbReference type="NCBI Taxonomy" id="56994"/>
    <lineage>
        <taxon>Eukaryota</taxon>
        <taxon>Viridiplantae</taxon>
        <taxon>Streptophyta</taxon>
        <taxon>Embryophyta</taxon>
        <taxon>Tracheophyta</taxon>
        <taxon>Spermatophyta</taxon>
        <taxon>Pinopsida</taxon>
        <taxon>Pinidae</taxon>
        <taxon>Conifers II</taxon>
        <taxon>Araucariales</taxon>
        <taxon>Araucariaceae</taxon>
        <taxon>Araucaria</taxon>
    </lineage>
</organism>
<feature type="region of interest" description="Disordered" evidence="1">
    <location>
        <begin position="197"/>
        <end position="304"/>
    </location>
</feature>
<feature type="region of interest" description="Disordered" evidence="1">
    <location>
        <begin position="374"/>
        <end position="409"/>
    </location>
</feature>
<feature type="region of interest" description="Disordered" evidence="1">
    <location>
        <begin position="467"/>
        <end position="573"/>
    </location>
</feature>
<evidence type="ECO:0000256" key="1">
    <source>
        <dbReference type="SAM" id="MobiDB-lite"/>
    </source>
</evidence>
<evidence type="ECO:0000259" key="2">
    <source>
        <dbReference type="SMART" id="SM00666"/>
    </source>
</evidence>
<dbReference type="Gene3D" id="3.10.20.90">
    <property type="entry name" value="Phosphatidylinositol 3-kinase Catalytic Subunit, Chain A, domain 1"/>
    <property type="match status" value="1"/>
</dbReference>
<dbReference type="EMBL" id="GCKF01021485">
    <property type="protein sequence ID" value="JAG98621.1"/>
    <property type="molecule type" value="Transcribed_RNA"/>
</dbReference>
<dbReference type="PANTHER" id="PTHR31066">
    <property type="entry name" value="OS05G0427100 PROTEIN-RELATED"/>
    <property type="match status" value="1"/>
</dbReference>
<name>A0A0D6R7C6_ARACU</name>
<dbReference type="CDD" id="cd06410">
    <property type="entry name" value="PB1_UP2"/>
    <property type="match status" value="1"/>
</dbReference>
<feature type="compositionally biased region" description="Polar residues" evidence="1">
    <location>
        <begin position="251"/>
        <end position="262"/>
    </location>
</feature>
<dbReference type="InterPro" id="IPR000270">
    <property type="entry name" value="PB1_dom"/>
</dbReference>
<dbReference type="InterPro" id="IPR053198">
    <property type="entry name" value="Gynoecium_Dev_Regulator"/>
</dbReference>